<dbReference type="GO" id="GO:0016818">
    <property type="term" value="F:hydrolase activity, acting on acid anhydrides, in phosphorus-containing anhydrides"/>
    <property type="evidence" value="ECO:0007669"/>
    <property type="project" value="TreeGrafter"/>
</dbReference>
<keyword evidence="3" id="KW-0479">Metal-binding</keyword>
<gene>
    <name evidence="7" type="ORF">SAMN04488569_101442</name>
</gene>
<evidence type="ECO:0000256" key="5">
    <source>
        <dbReference type="ARBA" id="ARBA00022842"/>
    </source>
</evidence>
<dbReference type="InterPro" id="IPR000086">
    <property type="entry name" value="NUDIX_hydrolase_dom"/>
</dbReference>
<evidence type="ECO:0000259" key="6">
    <source>
        <dbReference type="PROSITE" id="PS51462"/>
    </source>
</evidence>
<dbReference type="PROSITE" id="PS51462">
    <property type="entry name" value="NUDIX"/>
    <property type="match status" value="1"/>
</dbReference>
<dbReference type="Pfam" id="PF00293">
    <property type="entry name" value="NUDIX"/>
    <property type="match status" value="1"/>
</dbReference>
<dbReference type="PANTHER" id="PTHR43758">
    <property type="entry name" value="7,8-DIHYDRO-8-OXOGUANINE TRIPHOSPHATASE"/>
    <property type="match status" value="1"/>
</dbReference>
<dbReference type="PANTHER" id="PTHR43758:SF2">
    <property type="entry name" value="OXIDIZED PURINE NUCLEOSIDE TRIPHOSPHATE HYDROLASE"/>
    <property type="match status" value="1"/>
</dbReference>
<reference evidence="8" key="1">
    <citation type="submission" date="2016-10" db="EMBL/GenBank/DDBJ databases">
        <authorList>
            <person name="Varghese N."/>
            <person name="Submissions S."/>
        </authorList>
    </citation>
    <scope>NUCLEOTIDE SEQUENCE [LARGE SCALE GENOMIC DNA]</scope>
    <source>
        <strain evidence="8">DSM 16108</strain>
    </source>
</reference>
<name>A0A1I3XIN8_9LACT</name>
<evidence type="ECO:0000256" key="4">
    <source>
        <dbReference type="ARBA" id="ARBA00022801"/>
    </source>
</evidence>
<dbReference type="GO" id="GO:0005737">
    <property type="term" value="C:cytoplasm"/>
    <property type="evidence" value="ECO:0007669"/>
    <property type="project" value="TreeGrafter"/>
</dbReference>
<proteinExistence type="inferred from homology"/>
<dbReference type="AlphaFoldDB" id="A0A1I3XIN8"/>
<evidence type="ECO:0000313" key="7">
    <source>
        <dbReference type="EMBL" id="SFK18916.1"/>
    </source>
</evidence>
<protein>
    <submittedName>
        <fullName evidence="7">8-oxo-dGTP diphosphatase</fullName>
    </submittedName>
</protein>
<keyword evidence="8" id="KW-1185">Reference proteome</keyword>
<dbReference type="CDD" id="cd18875">
    <property type="entry name" value="NUDIX_Hydrolase"/>
    <property type="match status" value="1"/>
</dbReference>
<dbReference type="EMBL" id="FOSJ01000014">
    <property type="protein sequence ID" value="SFK18916.1"/>
    <property type="molecule type" value="Genomic_DNA"/>
</dbReference>
<evidence type="ECO:0000313" key="8">
    <source>
        <dbReference type="Proteomes" id="UP000199589"/>
    </source>
</evidence>
<dbReference type="SUPFAM" id="SSF55811">
    <property type="entry name" value="Nudix"/>
    <property type="match status" value="1"/>
</dbReference>
<accession>A0A1I3XIN8</accession>
<keyword evidence="5" id="KW-0460">Magnesium</keyword>
<comment type="cofactor">
    <cofactor evidence="1">
        <name>Mg(2+)</name>
        <dbReference type="ChEBI" id="CHEBI:18420"/>
    </cofactor>
</comment>
<dbReference type="Proteomes" id="UP000199589">
    <property type="component" value="Unassembled WGS sequence"/>
</dbReference>
<organism evidence="7 8">
    <name type="scientific">Marinilactibacillus piezotolerans</name>
    <dbReference type="NCBI Taxonomy" id="258723"/>
    <lineage>
        <taxon>Bacteria</taxon>
        <taxon>Bacillati</taxon>
        <taxon>Bacillota</taxon>
        <taxon>Bacilli</taxon>
        <taxon>Lactobacillales</taxon>
        <taxon>Carnobacteriaceae</taxon>
        <taxon>Marinilactibacillus</taxon>
    </lineage>
</organism>
<evidence type="ECO:0000256" key="1">
    <source>
        <dbReference type="ARBA" id="ARBA00001946"/>
    </source>
</evidence>
<comment type="similarity">
    <text evidence="2">Belongs to the Nudix hydrolase family.</text>
</comment>
<dbReference type="GO" id="GO:0046872">
    <property type="term" value="F:metal ion binding"/>
    <property type="evidence" value="ECO:0007669"/>
    <property type="project" value="UniProtKB-KW"/>
</dbReference>
<dbReference type="InterPro" id="IPR015797">
    <property type="entry name" value="NUDIX_hydrolase-like_dom_sf"/>
</dbReference>
<feature type="domain" description="Nudix hydrolase" evidence="6">
    <location>
        <begin position="1"/>
        <end position="127"/>
    </location>
</feature>
<sequence length="143" mass="16453">MENTIFTNMVMIEDGEGNVLVQNRLKSWKGIAFPGGKVEAHESFVESAIREVKEETGLTVSNLSLCGVKQFQTKLDERYVVFLYRTHTYKGEIQSSEEGEVKWVPVTSLKEERTVEGFDLMLEVFMNNNVSELYYEERDVTLL</sequence>
<dbReference type="Gene3D" id="3.90.79.10">
    <property type="entry name" value="Nucleoside Triphosphate Pyrophosphohydrolase"/>
    <property type="match status" value="1"/>
</dbReference>
<evidence type="ECO:0000256" key="3">
    <source>
        <dbReference type="ARBA" id="ARBA00022723"/>
    </source>
</evidence>
<keyword evidence="4" id="KW-0378">Hydrolase</keyword>
<evidence type="ECO:0000256" key="2">
    <source>
        <dbReference type="ARBA" id="ARBA00005582"/>
    </source>
</evidence>